<organism evidence="3 4">
    <name type="scientific">Steinernema carpocapsae</name>
    <name type="common">Entomopathogenic nematode</name>
    <dbReference type="NCBI Taxonomy" id="34508"/>
    <lineage>
        <taxon>Eukaryota</taxon>
        <taxon>Metazoa</taxon>
        <taxon>Ecdysozoa</taxon>
        <taxon>Nematoda</taxon>
        <taxon>Chromadorea</taxon>
        <taxon>Rhabditida</taxon>
        <taxon>Tylenchina</taxon>
        <taxon>Panagrolaimomorpha</taxon>
        <taxon>Strongyloidoidea</taxon>
        <taxon>Steinernematidae</taxon>
        <taxon>Steinernema</taxon>
    </lineage>
</organism>
<feature type="chain" id="PRO_5020406617" evidence="2">
    <location>
        <begin position="17"/>
        <end position="82"/>
    </location>
</feature>
<keyword evidence="4" id="KW-1185">Reference proteome</keyword>
<keyword evidence="1" id="KW-1133">Transmembrane helix</keyword>
<reference evidence="3 4" key="2">
    <citation type="journal article" date="2019" name="G3 (Bethesda)">
        <title>Hybrid Assembly of the Genome of the Entomopathogenic Nematode Steinernema carpocapsae Identifies the X-Chromosome.</title>
        <authorList>
            <person name="Serra L."/>
            <person name="Macchietto M."/>
            <person name="Macias-Munoz A."/>
            <person name="McGill C.J."/>
            <person name="Rodriguez I.M."/>
            <person name="Rodriguez B."/>
            <person name="Murad R."/>
            <person name="Mortazavi A."/>
        </authorList>
    </citation>
    <scope>NUCLEOTIDE SEQUENCE [LARGE SCALE GENOMIC DNA]</scope>
    <source>
        <strain evidence="3 4">ALL</strain>
    </source>
</reference>
<keyword evidence="1" id="KW-0472">Membrane</keyword>
<protein>
    <submittedName>
        <fullName evidence="3">Uncharacterized protein</fullName>
    </submittedName>
</protein>
<evidence type="ECO:0000313" key="3">
    <source>
        <dbReference type="EMBL" id="TKR82353.1"/>
    </source>
</evidence>
<accession>A0A4U5NI10</accession>
<keyword evidence="1" id="KW-0812">Transmembrane</keyword>
<keyword evidence="2" id="KW-0732">Signal</keyword>
<feature type="transmembrane region" description="Helical" evidence="1">
    <location>
        <begin position="40"/>
        <end position="66"/>
    </location>
</feature>
<dbReference type="Proteomes" id="UP000298663">
    <property type="component" value="Unassembled WGS sequence"/>
</dbReference>
<gene>
    <name evidence="3" type="ORF">L596_016092</name>
</gene>
<dbReference type="AlphaFoldDB" id="A0A4U5NI10"/>
<evidence type="ECO:0000256" key="1">
    <source>
        <dbReference type="SAM" id="Phobius"/>
    </source>
</evidence>
<comment type="caution">
    <text evidence="3">The sequence shown here is derived from an EMBL/GenBank/DDBJ whole genome shotgun (WGS) entry which is preliminary data.</text>
</comment>
<proteinExistence type="predicted"/>
<evidence type="ECO:0000256" key="2">
    <source>
        <dbReference type="SAM" id="SignalP"/>
    </source>
</evidence>
<name>A0A4U5NI10_STECR</name>
<evidence type="ECO:0000313" key="4">
    <source>
        <dbReference type="Proteomes" id="UP000298663"/>
    </source>
</evidence>
<dbReference type="EMBL" id="AZBU02000004">
    <property type="protein sequence ID" value="TKR82353.1"/>
    <property type="molecule type" value="Genomic_DNA"/>
</dbReference>
<reference evidence="3 4" key="1">
    <citation type="journal article" date="2015" name="Genome Biol.">
        <title>Comparative genomics of Steinernema reveals deeply conserved gene regulatory networks.</title>
        <authorList>
            <person name="Dillman A.R."/>
            <person name="Macchietto M."/>
            <person name="Porter C.F."/>
            <person name="Rogers A."/>
            <person name="Williams B."/>
            <person name="Antoshechkin I."/>
            <person name="Lee M.M."/>
            <person name="Goodwin Z."/>
            <person name="Lu X."/>
            <person name="Lewis E.E."/>
            <person name="Goodrich-Blair H."/>
            <person name="Stock S.P."/>
            <person name="Adams B.J."/>
            <person name="Sternberg P.W."/>
            <person name="Mortazavi A."/>
        </authorList>
    </citation>
    <scope>NUCLEOTIDE SEQUENCE [LARGE SCALE GENOMIC DNA]</scope>
    <source>
        <strain evidence="3 4">ALL</strain>
    </source>
</reference>
<sequence length="82" mass="9237">MLRLILALLMVPATKAAPVDSDALSSTTTLDPVTLEKKITAFWCVLAVLIFLLICWIFFIGVGVYVRMKDGEKWKDIMHPKE</sequence>
<feature type="signal peptide" evidence="2">
    <location>
        <begin position="1"/>
        <end position="16"/>
    </location>
</feature>